<keyword evidence="3" id="KW-1185">Reference proteome</keyword>
<feature type="transmembrane region" description="Helical" evidence="1">
    <location>
        <begin position="32"/>
        <end position="55"/>
    </location>
</feature>
<reference evidence="3" key="1">
    <citation type="journal article" date="2019" name="Int. J. Syst. Evol. Microbiol.">
        <title>The Global Catalogue of Microorganisms (GCM) 10K type strain sequencing project: providing services to taxonomists for standard genome sequencing and annotation.</title>
        <authorList>
            <consortium name="The Broad Institute Genomics Platform"/>
            <consortium name="The Broad Institute Genome Sequencing Center for Infectious Disease"/>
            <person name="Wu L."/>
            <person name="Ma J."/>
        </authorList>
    </citation>
    <scope>NUCLEOTIDE SEQUENCE [LARGE SCALE GENOMIC DNA]</scope>
    <source>
        <strain evidence="3">KCTC 33575</strain>
    </source>
</reference>
<evidence type="ECO:0000313" key="2">
    <source>
        <dbReference type="EMBL" id="MFD2829642.1"/>
    </source>
</evidence>
<evidence type="ECO:0000256" key="1">
    <source>
        <dbReference type="SAM" id="Phobius"/>
    </source>
</evidence>
<protein>
    <submittedName>
        <fullName evidence="2">Uncharacterized protein</fullName>
    </submittedName>
</protein>
<comment type="caution">
    <text evidence="2">The sequence shown here is derived from an EMBL/GenBank/DDBJ whole genome shotgun (WGS) entry which is preliminary data.</text>
</comment>
<organism evidence="2 3">
    <name type="scientific">Corticicoccus populi</name>
    <dbReference type="NCBI Taxonomy" id="1812821"/>
    <lineage>
        <taxon>Bacteria</taxon>
        <taxon>Bacillati</taxon>
        <taxon>Bacillota</taxon>
        <taxon>Bacilli</taxon>
        <taxon>Bacillales</taxon>
        <taxon>Staphylococcaceae</taxon>
        <taxon>Corticicoccus</taxon>
    </lineage>
</organism>
<gene>
    <name evidence="2" type="ORF">ACFSX4_04120</name>
</gene>
<name>A0ABW5WTJ1_9STAP</name>
<dbReference type="EMBL" id="JBHUOQ010000001">
    <property type="protein sequence ID" value="MFD2829642.1"/>
    <property type="molecule type" value="Genomic_DNA"/>
</dbReference>
<sequence>MSIEALIIIGVILLIIIYLITDLIAWKKNKEITFYADIIAPFSVFTLSMIIPIMYPEPEYWAIAIPLIMARVFVPISLVFTIIKVIVIFIRKNKRSSSN</sequence>
<keyword evidence="1" id="KW-0472">Membrane</keyword>
<proteinExistence type="predicted"/>
<keyword evidence="1" id="KW-1133">Transmembrane helix</keyword>
<dbReference type="RefSeq" id="WP_377771821.1">
    <property type="nucleotide sequence ID" value="NZ_JBHUOQ010000001.1"/>
</dbReference>
<accession>A0ABW5WTJ1</accession>
<evidence type="ECO:0000313" key="3">
    <source>
        <dbReference type="Proteomes" id="UP001597519"/>
    </source>
</evidence>
<feature type="transmembrane region" description="Helical" evidence="1">
    <location>
        <begin position="6"/>
        <end position="25"/>
    </location>
</feature>
<feature type="transmembrane region" description="Helical" evidence="1">
    <location>
        <begin position="61"/>
        <end position="90"/>
    </location>
</feature>
<dbReference type="Proteomes" id="UP001597519">
    <property type="component" value="Unassembled WGS sequence"/>
</dbReference>
<keyword evidence="1" id="KW-0812">Transmembrane</keyword>